<dbReference type="GO" id="GO:0051301">
    <property type="term" value="P:cell division"/>
    <property type="evidence" value="ECO:0007669"/>
    <property type="project" value="UniProtKB-KW"/>
</dbReference>
<comment type="pathway">
    <text evidence="10">Cell wall biogenesis; peptidoglycan biosynthesis.</text>
</comment>
<dbReference type="GO" id="GO:0009252">
    <property type="term" value="P:peptidoglycan biosynthetic process"/>
    <property type="evidence" value="ECO:0007669"/>
    <property type="project" value="UniProtKB-UniRule"/>
</dbReference>
<dbReference type="GO" id="GO:0051991">
    <property type="term" value="F:UDP-N-acetyl-D-glucosamine:N-acetylmuramoyl-L-alanyl-D-glutamyl-meso-2,6-diaminopimelyl-D-alanyl-D-alanine-diphosphoundecaprenol 4-beta-N-acetylglucosaminlytransferase activity"/>
    <property type="evidence" value="ECO:0007669"/>
    <property type="project" value="RHEA"/>
</dbReference>
<dbReference type="FunCoup" id="A0A1Y5SCI8">
    <property type="interactions" value="310"/>
</dbReference>
<feature type="domain" description="Glycosyl transferase family 28 C-terminal" evidence="12">
    <location>
        <begin position="191"/>
        <end position="354"/>
    </location>
</feature>
<evidence type="ECO:0000256" key="8">
    <source>
        <dbReference type="ARBA" id="ARBA00023306"/>
    </source>
</evidence>
<feature type="binding site" evidence="10">
    <location>
        <position position="197"/>
    </location>
    <ligand>
        <name>UDP-N-acetyl-alpha-D-glucosamine</name>
        <dbReference type="ChEBI" id="CHEBI:57705"/>
    </ligand>
</feature>
<dbReference type="GO" id="GO:0005975">
    <property type="term" value="P:carbohydrate metabolic process"/>
    <property type="evidence" value="ECO:0007669"/>
    <property type="project" value="InterPro"/>
</dbReference>
<proteinExistence type="inferred from homology"/>
<comment type="catalytic activity">
    <reaction evidence="10">
        <text>di-trans,octa-cis-undecaprenyl diphospho-N-acetyl-alpha-D-muramoyl-L-alanyl-D-glutamyl-meso-2,6-diaminopimeloyl-D-alanyl-D-alanine + UDP-N-acetyl-alpha-D-glucosamine = di-trans,octa-cis-undecaprenyl diphospho-[N-acetyl-alpha-D-glucosaminyl-(1-&gt;4)]-N-acetyl-alpha-D-muramoyl-L-alanyl-D-glutamyl-meso-2,6-diaminopimeloyl-D-alanyl-D-alanine + UDP + H(+)</text>
        <dbReference type="Rhea" id="RHEA:31227"/>
        <dbReference type="ChEBI" id="CHEBI:15378"/>
        <dbReference type="ChEBI" id="CHEBI:57705"/>
        <dbReference type="ChEBI" id="CHEBI:58223"/>
        <dbReference type="ChEBI" id="CHEBI:61387"/>
        <dbReference type="ChEBI" id="CHEBI:61388"/>
        <dbReference type="EC" id="2.4.1.227"/>
    </reaction>
</comment>
<feature type="binding site" evidence="10">
    <location>
        <position position="169"/>
    </location>
    <ligand>
        <name>UDP-N-acetyl-alpha-D-glucosamine</name>
        <dbReference type="ChEBI" id="CHEBI:57705"/>
    </ligand>
</feature>
<keyword evidence="8 10" id="KW-0131">Cell cycle</keyword>
<dbReference type="EC" id="2.4.1.227" evidence="10"/>
<sequence>MSEIGRTILLAAGGTGGHVLPAQSLAVELQSRGWQVALATDARGERYEALFPGVTVHRLPAGTFSSPGLGAKLRAGLAIVNGYRLARRLIRRLDPVAVVGFGGYPSLPTMLAATRGSRPTVLHEQNAVLGRVNRLLAPRATRIATGFETIEGVRPDDLAKVVLVGNPVRQAIAAVRALPYTAPGDGGALRLLVLGGSQGATVFSEIVPEALGRLPQAMRRRIRITQQCRAEDLEAVRQRYRDLGITADLASFVSDVPALLGSCHLAITRAGASTVSELAVAGRPSILVPYPHATDDHQSANARALVAAGGAWVMPQDKFTIDSCRQTLEALLSDPESLQEMADGARSAGRPEAARDLADLVEKLLPEQSRLGRQSTVTRTMVAA</sequence>
<evidence type="ECO:0000313" key="14">
    <source>
        <dbReference type="Proteomes" id="UP000193200"/>
    </source>
</evidence>
<feature type="domain" description="Glycosyltransferase family 28 N-terminal" evidence="11">
    <location>
        <begin position="8"/>
        <end position="144"/>
    </location>
</feature>
<dbReference type="HAMAP" id="MF_00033">
    <property type="entry name" value="MurG"/>
    <property type="match status" value="1"/>
</dbReference>
<dbReference type="RefSeq" id="WP_085882731.1">
    <property type="nucleotide sequence ID" value="NZ_FWFR01000001.1"/>
</dbReference>
<dbReference type="Proteomes" id="UP000193200">
    <property type="component" value="Unassembled WGS sequence"/>
</dbReference>
<feature type="binding site" evidence="10">
    <location>
        <begin position="15"/>
        <end position="17"/>
    </location>
    <ligand>
        <name>UDP-N-acetyl-alpha-D-glucosamine</name>
        <dbReference type="ChEBI" id="CHEBI:57705"/>
    </ligand>
</feature>
<accession>A0A1Y5SCI8</accession>
<evidence type="ECO:0000259" key="12">
    <source>
        <dbReference type="Pfam" id="PF04101"/>
    </source>
</evidence>
<keyword evidence="5 10" id="KW-0133">Cell shape</keyword>
<dbReference type="InParanoid" id="A0A1Y5SCI8"/>
<keyword evidence="1 10" id="KW-1003">Cell membrane</keyword>
<dbReference type="AlphaFoldDB" id="A0A1Y5SCI8"/>
<dbReference type="NCBIfam" id="TIGR01133">
    <property type="entry name" value="murG"/>
    <property type="match status" value="1"/>
</dbReference>
<evidence type="ECO:0000313" key="13">
    <source>
        <dbReference type="EMBL" id="SLN37308.1"/>
    </source>
</evidence>
<keyword evidence="2 10" id="KW-0132">Cell division</keyword>
<dbReference type="InterPro" id="IPR006009">
    <property type="entry name" value="GlcNAc_MurG"/>
</dbReference>
<dbReference type="SUPFAM" id="SSF53756">
    <property type="entry name" value="UDP-Glycosyltransferase/glycogen phosphorylase"/>
    <property type="match status" value="1"/>
</dbReference>
<feature type="binding site" evidence="10">
    <location>
        <position position="298"/>
    </location>
    <ligand>
        <name>UDP-N-acetyl-alpha-D-glucosamine</name>
        <dbReference type="ChEBI" id="CHEBI:57705"/>
    </ligand>
</feature>
<organism evidence="13 14">
    <name type="scientific">Oceanibacterium hippocampi</name>
    <dbReference type="NCBI Taxonomy" id="745714"/>
    <lineage>
        <taxon>Bacteria</taxon>
        <taxon>Pseudomonadati</taxon>
        <taxon>Pseudomonadota</taxon>
        <taxon>Alphaproteobacteria</taxon>
        <taxon>Sneathiellales</taxon>
        <taxon>Sneathiellaceae</taxon>
        <taxon>Oceanibacterium</taxon>
    </lineage>
</organism>
<keyword evidence="3 10" id="KW-0328">Glycosyltransferase</keyword>
<dbReference type="GO" id="GO:0005886">
    <property type="term" value="C:plasma membrane"/>
    <property type="evidence" value="ECO:0007669"/>
    <property type="project" value="UniProtKB-SubCell"/>
</dbReference>
<dbReference type="GO" id="GO:0071555">
    <property type="term" value="P:cell wall organization"/>
    <property type="evidence" value="ECO:0007669"/>
    <property type="project" value="UniProtKB-KW"/>
</dbReference>
<dbReference type="PANTHER" id="PTHR21015:SF22">
    <property type="entry name" value="GLYCOSYLTRANSFERASE"/>
    <property type="match status" value="1"/>
</dbReference>
<gene>
    <name evidence="10 13" type="primary">murG</name>
    <name evidence="13" type="ORF">OCH7691_01524</name>
</gene>
<dbReference type="Pfam" id="PF04101">
    <property type="entry name" value="Glyco_tran_28_C"/>
    <property type="match status" value="1"/>
</dbReference>
<comment type="similarity">
    <text evidence="10">Belongs to the glycosyltransferase 28 family. MurG subfamily.</text>
</comment>
<evidence type="ECO:0000256" key="10">
    <source>
        <dbReference type="HAMAP-Rule" id="MF_00033"/>
    </source>
</evidence>
<dbReference type="Gene3D" id="3.40.50.2000">
    <property type="entry name" value="Glycogen Phosphorylase B"/>
    <property type="match status" value="2"/>
</dbReference>
<dbReference type="GO" id="GO:0050511">
    <property type="term" value="F:undecaprenyldiphospho-muramoylpentapeptide beta-N-acetylglucosaminyltransferase activity"/>
    <property type="evidence" value="ECO:0007669"/>
    <property type="project" value="UniProtKB-UniRule"/>
</dbReference>
<keyword evidence="14" id="KW-1185">Reference proteome</keyword>
<comment type="function">
    <text evidence="10">Cell wall formation. Catalyzes the transfer of a GlcNAc subunit on undecaprenyl-pyrophosphoryl-MurNAc-pentapeptide (lipid intermediate I) to form undecaprenyl-pyrophosphoryl-MurNAc-(pentapeptide)GlcNAc (lipid intermediate II).</text>
</comment>
<name>A0A1Y5SCI8_9PROT</name>
<dbReference type="GO" id="GO:0008360">
    <property type="term" value="P:regulation of cell shape"/>
    <property type="evidence" value="ECO:0007669"/>
    <property type="project" value="UniProtKB-KW"/>
</dbReference>
<evidence type="ECO:0000256" key="9">
    <source>
        <dbReference type="ARBA" id="ARBA00023316"/>
    </source>
</evidence>
<evidence type="ECO:0000259" key="11">
    <source>
        <dbReference type="Pfam" id="PF03033"/>
    </source>
</evidence>
<dbReference type="PANTHER" id="PTHR21015">
    <property type="entry name" value="UDP-N-ACETYLGLUCOSAMINE--N-ACETYLMURAMYL-(PENTAPEPTIDE) PYROPHOSPHORYL-UNDECAPRENOL N-ACETYLGLUCOSAMINE TRANSFERASE 1"/>
    <property type="match status" value="1"/>
</dbReference>
<dbReference type="InterPro" id="IPR004276">
    <property type="entry name" value="GlycoTrans_28_N"/>
</dbReference>
<keyword evidence="6 10" id="KW-0573">Peptidoglycan synthesis</keyword>
<comment type="caution">
    <text evidence="10">Lacks conserved residue(s) required for the propagation of feature annotation.</text>
</comment>
<dbReference type="UniPathway" id="UPA00219"/>
<keyword evidence="7 10" id="KW-0472">Membrane</keyword>
<reference evidence="13 14" key="1">
    <citation type="submission" date="2017-03" db="EMBL/GenBank/DDBJ databases">
        <authorList>
            <person name="Afonso C.L."/>
            <person name="Miller P.J."/>
            <person name="Scott M.A."/>
            <person name="Spackman E."/>
            <person name="Goraichik I."/>
            <person name="Dimitrov K.M."/>
            <person name="Suarez D.L."/>
            <person name="Swayne D.E."/>
        </authorList>
    </citation>
    <scope>NUCLEOTIDE SEQUENCE [LARGE SCALE GENOMIC DNA]</scope>
    <source>
        <strain evidence="13 14">CECT 7691</strain>
    </source>
</reference>
<comment type="subcellular location">
    <subcellularLocation>
        <location evidence="10">Cell membrane</location>
        <topology evidence="10">Peripheral membrane protein</topology>
        <orientation evidence="10">Cytoplasmic side</orientation>
    </subcellularLocation>
</comment>
<evidence type="ECO:0000256" key="1">
    <source>
        <dbReference type="ARBA" id="ARBA00022475"/>
    </source>
</evidence>
<evidence type="ECO:0000256" key="7">
    <source>
        <dbReference type="ARBA" id="ARBA00023136"/>
    </source>
</evidence>
<dbReference type="Pfam" id="PF03033">
    <property type="entry name" value="Glyco_transf_28"/>
    <property type="match status" value="1"/>
</dbReference>
<evidence type="ECO:0000256" key="2">
    <source>
        <dbReference type="ARBA" id="ARBA00022618"/>
    </source>
</evidence>
<keyword evidence="9 10" id="KW-0961">Cell wall biogenesis/degradation</keyword>
<evidence type="ECO:0000256" key="4">
    <source>
        <dbReference type="ARBA" id="ARBA00022679"/>
    </source>
</evidence>
<feature type="binding site" evidence="10">
    <location>
        <position position="126"/>
    </location>
    <ligand>
        <name>UDP-N-acetyl-alpha-D-glucosamine</name>
        <dbReference type="ChEBI" id="CHEBI:57705"/>
    </ligand>
</feature>
<protein>
    <recommendedName>
        <fullName evidence="10">UDP-N-acetylglucosamine--N-acetylmuramyl-(pentapeptide) pyrophosphoryl-undecaprenol N-acetylglucosamine transferase</fullName>
        <ecNumber evidence="10">2.4.1.227</ecNumber>
    </recommendedName>
    <alternativeName>
        <fullName evidence="10">Undecaprenyl-PP-MurNAc-pentapeptide-UDPGlcNAc GlcNAc transferase</fullName>
    </alternativeName>
</protein>
<dbReference type="OrthoDB" id="9808936at2"/>
<dbReference type="EMBL" id="FWFR01000001">
    <property type="protein sequence ID" value="SLN37308.1"/>
    <property type="molecule type" value="Genomic_DNA"/>
</dbReference>
<evidence type="ECO:0000256" key="6">
    <source>
        <dbReference type="ARBA" id="ARBA00022984"/>
    </source>
</evidence>
<evidence type="ECO:0000256" key="5">
    <source>
        <dbReference type="ARBA" id="ARBA00022960"/>
    </source>
</evidence>
<dbReference type="InterPro" id="IPR007235">
    <property type="entry name" value="Glyco_trans_28_C"/>
</dbReference>
<keyword evidence="4 10" id="KW-0808">Transferase</keyword>
<dbReference type="CDD" id="cd03785">
    <property type="entry name" value="GT28_MurG"/>
    <property type="match status" value="1"/>
</dbReference>
<evidence type="ECO:0000256" key="3">
    <source>
        <dbReference type="ARBA" id="ARBA00022676"/>
    </source>
</evidence>